<gene>
    <name evidence="5" type="ORF">GCM10025781_19410</name>
</gene>
<feature type="domain" description="Glycosyl transferase family 1" evidence="3">
    <location>
        <begin position="232"/>
        <end position="377"/>
    </location>
</feature>
<dbReference type="Pfam" id="PF00534">
    <property type="entry name" value="Glycos_transf_1"/>
    <property type="match status" value="2"/>
</dbReference>
<organism evidence="5 6">
    <name type="scientific">Kocuria gwangalliensis</name>
    <dbReference type="NCBI Taxonomy" id="501592"/>
    <lineage>
        <taxon>Bacteria</taxon>
        <taxon>Bacillati</taxon>
        <taxon>Actinomycetota</taxon>
        <taxon>Actinomycetes</taxon>
        <taxon>Micrococcales</taxon>
        <taxon>Micrococcaceae</taxon>
        <taxon>Kocuria</taxon>
    </lineage>
</organism>
<feature type="domain" description="Glycosyltransferase subfamily 4-like N-terminal" evidence="4">
    <location>
        <begin position="465"/>
        <end position="630"/>
    </location>
</feature>
<evidence type="ECO:0008006" key="7">
    <source>
        <dbReference type="Google" id="ProtNLM"/>
    </source>
</evidence>
<evidence type="ECO:0000259" key="3">
    <source>
        <dbReference type="Pfam" id="PF00534"/>
    </source>
</evidence>
<dbReference type="SUPFAM" id="SSF53756">
    <property type="entry name" value="UDP-Glycosyltransferase/glycogen phosphorylase"/>
    <property type="match status" value="2"/>
</dbReference>
<dbReference type="CDD" id="cd03801">
    <property type="entry name" value="GT4_PimA-like"/>
    <property type="match status" value="2"/>
</dbReference>
<dbReference type="EMBL" id="BAABLN010000031">
    <property type="protein sequence ID" value="GAA4701188.1"/>
    <property type="molecule type" value="Genomic_DNA"/>
</dbReference>
<proteinExistence type="predicted"/>
<dbReference type="PANTHER" id="PTHR12526:SF622">
    <property type="entry name" value="GLYCOSYLTRANSFERASE (GROUP I)"/>
    <property type="match status" value="1"/>
</dbReference>
<evidence type="ECO:0000313" key="5">
    <source>
        <dbReference type="EMBL" id="GAA4701188.1"/>
    </source>
</evidence>
<keyword evidence="2" id="KW-0808">Transferase</keyword>
<reference evidence="6" key="1">
    <citation type="journal article" date="2019" name="Int. J. Syst. Evol. Microbiol.">
        <title>The Global Catalogue of Microorganisms (GCM) 10K type strain sequencing project: providing services to taxonomists for standard genome sequencing and annotation.</title>
        <authorList>
            <consortium name="The Broad Institute Genomics Platform"/>
            <consortium name="The Broad Institute Genome Sequencing Center for Infectious Disease"/>
            <person name="Wu L."/>
            <person name="Ma J."/>
        </authorList>
    </citation>
    <scope>NUCLEOTIDE SEQUENCE [LARGE SCALE GENOMIC DNA]</scope>
    <source>
        <strain evidence="6">JCM 18958</strain>
    </source>
</reference>
<dbReference type="PANTHER" id="PTHR12526">
    <property type="entry name" value="GLYCOSYLTRANSFERASE"/>
    <property type="match status" value="1"/>
</dbReference>
<evidence type="ECO:0000313" key="6">
    <source>
        <dbReference type="Proteomes" id="UP001501446"/>
    </source>
</evidence>
<evidence type="ECO:0000256" key="2">
    <source>
        <dbReference type="ARBA" id="ARBA00022679"/>
    </source>
</evidence>
<dbReference type="Proteomes" id="UP001501446">
    <property type="component" value="Unassembled WGS sequence"/>
</dbReference>
<keyword evidence="1" id="KW-0328">Glycosyltransferase</keyword>
<name>A0ABP8X7D8_9MICC</name>
<protein>
    <recommendedName>
        <fullName evidence="7">D-inositol 3-phosphate glycosyltransferase</fullName>
    </recommendedName>
</protein>
<sequence>MRRSESATAHPARKTAYVLKVYPRFSETFIVTEILAREAAGESLEIFALRPTSDTRFHPEIALVQAPVSFLPKPSKLSDAWALLAEATATIPGFARRYADLLPELVTYDAADVHQAVQLACAVSRRGITHLHAHFATLAGQTAEIAALLAGIAYSVTTHAKDIFHESVVPARLHRTIARSHHVITISGYNLNHLATQYPDHAHKVHLVYNGLELDRFPYSPPAVLDGTRPLRIAAVGRMVEKKGFFDLVAATGRLVAQGIPVEVRIAGEGALFTRVRTAIDIAGLSDVVTLLGARTQQEVRELLAWADAFAAPSIVGADGNADGLPTVLLEAMASGVPCVASTVTGIPEAIAHGVTGLLHTPGNVDELASALATIADPAFDRQTTAAAARHHVENRFDSRSQARMLMALENGRLQDIGEPAVPPVPRANETAHDAAATPPAPDLAGKRIAYVCVDPGIPVFGTKGASVHVQEVVREFIRRGAHVTVFATRTDHDRPADLGGVEVVHRPITIKETAERETAQHTVSSEFAFQIAAGGFDLVYERYSLFSTTLAQVAPAGIPGILEVNAPLIDEQRTHRHLIDEKLAHRALVEQTSAAAHTIAVSAMVADWVVGTTGGAEVTVVPNGVNTDRIVPGEDPLESDRPTVVFVGTLKPWHGVEILVEAAALARQDWDLRIIGHGPQSEILRARVKDAGLQHRVSFTGAVTPEAVPGFLTGCSIATAPYPAVATEDSYFSPLKVYEYLAAGLPVVASAIGQIPHILEGTDAGVLVPPSDAQALADAIDELVIDAERRNRMARNARALAVSRHSWSKAVDTILSGVASQLAEIATAATEFAAVAAGDGGAP</sequence>
<keyword evidence="6" id="KW-1185">Reference proteome</keyword>
<evidence type="ECO:0000256" key="1">
    <source>
        <dbReference type="ARBA" id="ARBA00022676"/>
    </source>
</evidence>
<dbReference type="RefSeq" id="WP_345311363.1">
    <property type="nucleotide sequence ID" value="NZ_BAABLN010000031.1"/>
</dbReference>
<accession>A0ABP8X7D8</accession>
<dbReference type="InterPro" id="IPR001296">
    <property type="entry name" value="Glyco_trans_1"/>
</dbReference>
<dbReference type="Gene3D" id="3.40.50.2000">
    <property type="entry name" value="Glycogen Phosphorylase B"/>
    <property type="match status" value="4"/>
</dbReference>
<feature type="domain" description="Glycosyl transferase family 1" evidence="3">
    <location>
        <begin position="638"/>
        <end position="799"/>
    </location>
</feature>
<evidence type="ECO:0000259" key="4">
    <source>
        <dbReference type="Pfam" id="PF13439"/>
    </source>
</evidence>
<dbReference type="InterPro" id="IPR028098">
    <property type="entry name" value="Glyco_trans_4-like_N"/>
</dbReference>
<comment type="caution">
    <text evidence="5">The sequence shown here is derived from an EMBL/GenBank/DDBJ whole genome shotgun (WGS) entry which is preliminary data.</text>
</comment>
<dbReference type="Pfam" id="PF13439">
    <property type="entry name" value="Glyco_transf_4"/>
    <property type="match status" value="1"/>
</dbReference>